<dbReference type="InterPro" id="IPR005618">
    <property type="entry name" value="OMPW"/>
</dbReference>
<evidence type="ECO:0000313" key="2">
    <source>
        <dbReference type="EMBL" id="SFN07405.1"/>
    </source>
</evidence>
<dbReference type="Pfam" id="PF03922">
    <property type="entry name" value="OmpW"/>
    <property type="match status" value="1"/>
</dbReference>
<keyword evidence="3" id="KW-1185">Reference proteome</keyword>
<dbReference type="GO" id="GO:0019867">
    <property type="term" value="C:outer membrane"/>
    <property type="evidence" value="ECO:0007669"/>
    <property type="project" value="InterPro"/>
</dbReference>
<sequence>MKRLTALVIALVAGGLPLAHAQQAADWQAGDWQVKFGLHVVDPKSGNGSLADGALKTDVGSGLSPTITAEYRVTPTFGIELLAALPFSHDVKLNGTKALSAKQLPPTLSAQWHFPTDSAFDPFVGIGINYTRFFSVDEKGPLAGTRVTLGDSWGPALHAGFDYMFNERWSLTADVRWVSISTDVKVDGTKVGTVDIDPLVYGLAVGYRF</sequence>
<dbReference type="AlphaFoldDB" id="A0A1I4W1S3"/>
<dbReference type="RefSeq" id="WP_092405122.1">
    <property type="nucleotide sequence ID" value="NZ_FOVF01000003.1"/>
</dbReference>
<dbReference type="EMBL" id="FOVF01000003">
    <property type="protein sequence ID" value="SFN07405.1"/>
    <property type="molecule type" value="Genomic_DNA"/>
</dbReference>
<dbReference type="Gene3D" id="2.40.160.20">
    <property type="match status" value="1"/>
</dbReference>
<protein>
    <submittedName>
        <fullName evidence="2">Outer membrane protein</fullName>
    </submittedName>
</protein>
<gene>
    <name evidence="2" type="ORF">SAMN05216289_103269</name>
</gene>
<organism evidence="2 3">
    <name type="scientific">Dokdonella immobilis</name>
    <dbReference type="NCBI Taxonomy" id="578942"/>
    <lineage>
        <taxon>Bacteria</taxon>
        <taxon>Pseudomonadati</taxon>
        <taxon>Pseudomonadota</taxon>
        <taxon>Gammaproteobacteria</taxon>
        <taxon>Lysobacterales</taxon>
        <taxon>Rhodanobacteraceae</taxon>
        <taxon>Dokdonella</taxon>
    </lineage>
</organism>
<dbReference type="GO" id="GO:0055085">
    <property type="term" value="P:transmembrane transport"/>
    <property type="evidence" value="ECO:0007669"/>
    <property type="project" value="TreeGrafter"/>
</dbReference>
<dbReference type="OrthoDB" id="9807574at2"/>
<feature type="chain" id="PRO_5011630380" evidence="1">
    <location>
        <begin position="22"/>
        <end position="209"/>
    </location>
</feature>
<accession>A0A1I4W1S3</accession>
<dbReference type="PANTHER" id="PTHR36920">
    <property type="match status" value="1"/>
</dbReference>
<feature type="signal peptide" evidence="1">
    <location>
        <begin position="1"/>
        <end position="21"/>
    </location>
</feature>
<evidence type="ECO:0000313" key="3">
    <source>
        <dbReference type="Proteomes" id="UP000198575"/>
    </source>
</evidence>
<name>A0A1I4W1S3_9GAMM</name>
<dbReference type="SUPFAM" id="SSF56925">
    <property type="entry name" value="OMPA-like"/>
    <property type="match status" value="1"/>
</dbReference>
<evidence type="ECO:0000256" key="1">
    <source>
        <dbReference type="SAM" id="SignalP"/>
    </source>
</evidence>
<keyword evidence="1" id="KW-0732">Signal</keyword>
<dbReference type="Proteomes" id="UP000198575">
    <property type="component" value="Unassembled WGS sequence"/>
</dbReference>
<reference evidence="2 3" key="1">
    <citation type="submission" date="2016-10" db="EMBL/GenBank/DDBJ databases">
        <authorList>
            <person name="de Groot N.N."/>
        </authorList>
    </citation>
    <scope>NUCLEOTIDE SEQUENCE [LARGE SCALE GENOMIC DNA]</scope>
    <source>
        <strain evidence="2 3">CGMCC 1.7659</strain>
    </source>
</reference>
<proteinExistence type="predicted"/>
<dbReference type="STRING" id="578942.SAMN05216289_103269"/>
<dbReference type="InterPro" id="IPR011250">
    <property type="entry name" value="OMP/PagP_B-barrel"/>
</dbReference>
<dbReference type="PANTHER" id="PTHR36920:SF1">
    <property type="entry name" value="OUTER MEMBRANE PROTEIN W"/>
    <property type="match status" value="1"/>
</dbReference>